<organism evidence="1 2">
    <name type="scientific">Nezara viridula</name>
    <name type="common">Southern green stink bug</name>
    <name type="synonym">Cimex viridulus</name>
    <dbReference type="NCBI Taxonomy" id="85310"/>
    <lineage>
        <taxon>Eukaryota</taxon>
        <taxon>Metazoa</taxon>
        <taxon>Ecdysozoa</taxon>
        <taxon>Arthropoda</taxon>
        <taxon>Hexapoda</taxon>
        <taxon>Insecta</taxon>
        <taxon>Pterygota</taxon>
        <taxon>Neoptera</taxon>
        <taxon>Paraneoptera</taxon>
        <taxon>Hemiptera</taxon>
        <taxon>Heteroptera</taxon>
        <taxon>Panheteroptera</taxon>
        <taxon>Pentatomomorpha</taxon>
        <taxon>Pentatomoidea</taxon>
        <taxon>Pentatomidae</taxon>
        <taxon>Pentatominae</taxon>
        <taxon>Nezara</taxon>
    </lineage>
</organism>
<protein>
    <submittedName>
        <fullName evidence="1">Uncharacterized protein</fullName>
    </submittedName>
</protein>
<sequence length="73" mass="7986">MPIFQPGGTLGQVVHFTSANRNTNPLSPDSRRYIKYPGTEDHPTAAPSLSEDGVVLQGTICHWSLPISYLYQG</sequence>
<keyword evidence="2" id="KW-1185">Reference proteome</keyword>
<dbReference type="EMBL" id="OV725083">
    <property type="protein sequence ID" value="CAH1406909.1"/>
    <property type="molecule type" value="Genomic_DNA"/>
</dbReference>
<dbReference type="Proteomes" id="UP001152798">
    <property type="component" value="Chromosome 7"/>
</dbReference>
<reference evidence="1" key="1">
    <citation type="submission" date="2022-01" db="EMBL/GenBank/DDBJ databases">
        <authorList>
            <person name="King R."/>
        </authorList>
    </citation>
    <scope>NUCLEOTIDE SEQUENCE</scope>
</reference>
<name>A0A9P0HSA1_NEZVI</name>
<evidence type="ECO:0000313" key="1">
    <source>
        <dbReference type="EMBL" id="CAH1406909.1"/>
    </source>
</evidence>
<gene>
    <name evidence="1" type="ORF">NEZAVI_LOCUS14747</name>
</gene>
<accession>A0A9P0HSA1</accession>
<dbReference type="AlphaFoldDB" id="A0A9P0HSA1"/>
<dbReference type="OrthoDB" id="10375817at2759"/>
<evidence type="ECO:0000313" key="2">
    <source>
        <dbReference type="Proteomes" id="UP001152798"/>
    </source>
</evidence>
<proteinExistence type="predicted"/>